<dbReference type="EMBL" id="CP000438">
    <property type="protein sequence ID" value="ABJ15083.1"/>
    <property type="molecule type" value="Genomic_DNA"/>
</dbReference>
<accession>A0A0H2ZJ69</accession>
<feature type="signal peptide" evidence="1">
    <location>
        <begin position="1"/>
        <end position="24"/>
    </location>
</feature>
<evidence type="ECO:0000313" key="3">
    <source>
        <dbReference type="Proteomes" id="UP000000653"/>
    </source>
</evidence>
<dbReference type="HOGENOM" id="CLU_1353690_0_0_6"/>
<dbReference type="RefSeq" id="WP_003137011.1">
    <property type="nucleotide sequence ID" value="NC_008463.1"/>
</dbReference>
<reference evidence="2 3" key="1">
    <citation type="journal article" date="2006" name="Genome Biol.">
        <title>Genomic analysis reveals that Pseudomonas aeruginosa virulence is combinatorial.</title>
        <authorList>
            <person name="Lee D.G."/>
            <person name="Urbach J.M."/>
            <person name="Wu G."/>
            <person name="Liberati N.T."/>
            <person name="Feinbaum R.L."/>
            <person name="Miyata S."/>
            <person name="Diggins L.T."/>
            <person name="He J."/>
            <person name="Saucier M."/>
            <person name="Deziel E."/>
            <person name="Friedman L."/>
            <person name="Li L."/>
            <person name="Grills G."/>
            <person name="Montgomery K."/>
            <person name="Kucherlapati R."/>
            <person name="Rahme L.G."/>
            <person name="Ausubel F.M."/>
        </authorList>
    </citation>
    <scope>NUCLEOTIDE SEQUENCE [LARGE SCALE GENOMIC DNA]</scope>
    <source>
        <strain evidence="2 3">UCBPP-PA14</strain>
    </source>
</reference>
<evidence type="ECO:0000313" key="2">
    <source>
        <dbReference type="EMBL" id="ABJ15083.1"/>
    </source>
</evidence>
<sequence>MPTRVLRGLVAALPLLFLAACSDSAPSSEEIARLLAERGFDKPACASSTLFKTFPVTLSDSFSGPGPAKGNAAVYDALVGVGLLRRDGDSYDLTPAGREDYKSESKAFCYSSGFDVSVRSVDPAKPDDYGPAVEKGWLVTVEVKPREVKDWAKNPEVLKQASLTTLQQITQPQVGQVSLVKPRGEEGYKLVNTRFSPRQGFHFNQAW</sequence>
<dbReference type="AlphaFoldDB" id="A0A0H2ZJ69"/>
<name>A0A0H2ZJ69_PSEAB</name>
<proteinExistence type="predicted"/>
<dbReference type="Proteomes" id="UP000000653">
    <property type="component" value="Chromosome"/>
</dbReference>
<evidence type="ECO:0000256" key="1">
    <source>
        <dbReference type="SAM" id="SignalP"/>
    </source>
</evidence>
<feature type="chain" id="PRO_5030007902" description="Lipoprotein" evidence="1">
    <location>
        <begin position="25"/>
        <end position="207"/>
    </location>
</feature>
<dbReference type="BioCyc" id="PAER208963:G1G74-131-MONOMER"/>
<keyword evidence="1" id="KW-0732">Signal</keyword>
<evidence type="ECO:0008006" key="4">
    <source>
        <dbReference type="Google" id="ProtNLM"/>
    </source>
</evidence>
<gene>
    <name evidence="2" type="ordered locus">PA14_01540</name>
</gene>
<organism evidence="2 3">
    <name type="scientific">Pseudomonas aeruginosa (strain UCBPP-PA14)</name>
    <dbReference type="NCBI Taxonomy" id="208963"/>
    <lineage>
        <taxon>Bacteria</taxon>
        <taxon>Pseudomonadati</taxon>
        <taxon>Pseudomonadota</taxon>
        <taxon>Gammaproteobacteria</taxon>
        <taxon>Pseudomonadales</taxon>
        <taxon>Pseudomonadaceae</taxon>
        <taxon>Pseudomonas</taxon>
    </lineage>
</organism>
<dbReference type="KEGG" id="pau:PA14_01540"/>
<dbReference type="PROSITE" id="PS51257">
    <property type="entry name" value="PROKAR_LIPOPROTEIN"/>
    <property type="match status" value="1"/>
</dbReference>
<protein>
    <recommendedName>
        <fullName evidence="4">Lipoprotein</fullName>
    </recommendedName>
</protein>